<comment type="similarity">
    <text evidence="1 12">Belongs to the DnaX/STICHEL family.</text>
</comment>
<dbReference type="Pfam" id="PF13177">
    <property type="entry name" value="DNA_pol3_delta2"/>
    <property type="match status" value="1"/>
</dbReference>
<dbReference type="InterPro" id="IPR008921">
    <property type="entry name" value="DNA_pol3_clamp-load_cplx_C"/>
</dbReference>
<dbReference type="NCBIfam" id="NF011510">
    <property type="entry name" value="PRK14948.1"/>
    <property type="match status" value="1"/>
</dbReference>
<dbReference type="InterPro" id="IPR022754">
    <property type="entry name" value="DNA_pol_III_gamma-3"/>
</dbReference>
<keyword evidence="16" id="KW-1185">Reference proteome</keyword>
<dbReference type="Pfam" id="PF23007">
    <property type="entry name" value="DnaA_N-like_STI"/>
    <property type="match status" value="1"/>
</dbReference>
<dbReference type="EC" id="2.7.7.7" evidence="12"/>
<comment type="subunit">
    <text evidence="12">DNA polymerase III contains a core (composed of alpha, epsilon and theta chains) that associates with a tau subunit. This core dimerizes to form the POLIII' complex. PolIII' associates with the gamma complex (composed of gamma, delta, delta', psi and chi chains) and with the beta chain to form the complete DNA polymerase III complex.</text>
</comment>
<evidence type="ECO:0000256" key="1">
    <source>
        <dbReference type="ARBA" id="ARBA00006360"/>
    </source>
</evidence>
<dbReference type="OrthoDB" id="9810148at2"/>
<evidence type="ECO:0000256" key="2">
    <source>
        <dbReference type="ARBA" id="ARBA00022679"/>
    </source>
</evidence>
<feature type="domain" description="AAA+ ATPase" evidence="14">
    <location>
        <begin position="37"/>
        <end position="181"/>
    </location>
</feature>
<dbReference type="InterPro" id="IPR027417">
    <property type="entry name" value="P-loop_NTPase"/>
</dbReference>
<dbReference type="GO" id="GO:0005524">
    <property type="term" value="F:ATP binding"/>
    <property type="evidence" value="ECO:0007669"/>
    <property type="project" value="UniProtKB-KW"/>
</dbReference>
<evidence type="ECO:0000256" key="6">
    <source>
        <dbReference type="ARBA" id="ARBA00022741"/>
    </source>
</evidence>
<dbReference type="CDD" id="cd18137">
    <property type="entry name" value="HLD_clamp_pol_III_gamma_tau"/>
    <property type="match status" value="1"/>
</dbReference>
<keyword evidence="10" id="KW-0175">Coiled coil</keyword>
<dbReference type="GO" id="GO:0046872">
    <property type="term" value="F:metal ion binding"/>
    <property type="evidence" value="ECO:0007669"/>
    <property type="project" value="UniProtKB-KW"/>
</dbReference>
<evidence type="ECO:0000256" key="8">
    <source>
        <dbReference type="ARBA" id="ARBA00022840"/>
    </source>
</evidence>
<dbReference type="InterPro" id="IPR054506">
    <property type="entry name" value="DnaA_N-like_STI"/>
</dbReference>
<evidence type="ECO:0000256" key="3">
    <source>
        <dbReference type="ARBA" id="ARBA00022695"/>
    </source>
</evidence>
<evidence type="ECO:0000256" key="5">
    <source>
        <dbReference type="ARBA" id="ARBA00022723"/>
    </source>
</evidence>
<dbReference type="PANTHER" id="PTHR11669:SF0">
    <property type="entry name" value="PROTEIN STICHEL-LIKE 2"/>
    <property type="match status" value="1"/>
</dbReference>
<reference evidence="15 16" key="1">
    <citation type="submission" date="2008-07" db="EMBL/GenBank/DDBJ databases">
        <authorList>
            <person name="Tandeau de Marsac N."/>
            <person name="Ferriera S."/>
            <person name="Johnson J."/>
            <person name="Kravitz S."/>
            <person name="Beeson K."/>
            <person name="Sutton G."/>
            <person name="Rogers Y.-H."/>
            <person name="Friedman R."/>
            <person name="Frazier M."/>
            <person name="Venter J.C."/>
        </authorList>
    </citation>
    <scope>NUCLEOTIDE SEQUENCE [LARGE SCALE GENOMIC DNA]</scope>
    <source>
        <strain evidence="15 16">PCC 7420</strain>
    </source>
</reference>
<dbReference type="GO" id="GO:0006261">
    <property type="term" value="P:DNA-templated DNA replication"/>
    <property type="evidence" value="ECO:0007669"/>
    <property type="project" value="TreeGrafter"/>
</dbReference>
<dbReference type="FunFam" id="1.10.8.60:FF:000013">
    <property type="entry name" value="DNA polymerase III subunit gamma/tau"/>
    <property type="match status" value="1"/>
</dbReference>
<feature type="compositionally biased region" description="Low complexity" evidence="13">
    <location>
        <begin position="666"/>
        <end position="679"/>
    </location>
</feature>
<dbReference type="eggNOG" id="COG2812">
    <property type="taxonomic scope" value="Bacteria"/>
</dbReference>
<dbReference type="SUPFAM" id="SSF52540">
    <property type="entry name" value="P-loop containing nucleoside triphosphate hydrolases"/>
    <property type="match status" value="1"/>
</dbReference>
<accession>B4VY85</accession>
<dbReference type="FunFam" id="3.40.50.300:FF:000014">
    <property type="entry name" value="DNA polymerase III subunit gamma/tau"/>
    <property type="match status" value="1"/>
</dbReference>
<dbReference type="Gene3D" id="3.40.50.300">
    <property type="entry name" value="P-loop containing nucleotide triphosphate hydrolases"/>
    <property type="match status" value="1"/>
</dbReference>
<name>B4VY85_9CYAN</name>
<keyword evidence="6 12" id="KW-0547">Nucleotide-binding</keyword>
<dbReference type="EMBL" id="DS989859">
    <property type="protein sequence ID" value="EDX73126.1"/>
    <property type="molecule type" value="Genomic_DNA"/>
</dbReference>
<evidence type="ECO:0000256" key="7">
    <source>
        <dbReference type="ARBA" id="ARBA00022833"/>
    </source>
</evidence>
<dbReference type="InterPro" id="IPR050238">
    <property type="entry name" value="DNA_Rep/Repair_Clamp_Loader"/>
</dbReference>
<keyword evidence="9 12" id="KW-0239">DNA-directed DNA polymerase</keyword>
<dbReference type="HOGENOM" id="CLU_006229_2_2_3"/>
<dbReference type="SUPFAM" id="SSF48019">
    <property type="entry name" value="post-AAA+ oligomerization domain-like"/>
    <property type="match status" value="1"/>
</dbReference>
<keyword evidence="8 12" id="KW-0067">ATP-binding</keyword>
<evidence type="ECO:0000256" key="10">
    <source>
        <dbReference type="ARBA" id="ARBA00023054"/>
    </source>
</evidence>
<dbReference type="Gene3D" id="1.20.272.10">
    <property type="match status" value="1"/>
</dbReference>
<dbReference type="InterPro" id="IPR045085">
    <property type="entry name" value="HLD_clamp_pol_III_gamma_tau"/>
</dbReference>
<feature type="compositionally biased region" description="Polar residues" evidence="13">
    <location>
        <begin position="574"/>
        <end position="598"/>
    </location>
</feature>
<organism evidence="15 16">
    <name type="scientific">Coleofasciculus chthonoplastes PCC 7420</name>
    <dbReference type="NCBI Taxonomy" id="118168"/>
    <lineage>
        <taxon>Bacteria</taxon>
        <taxon>Bacillati</taxon>
        <taxon>Cyanobacteriota</taxon>
        <taxon>Cyanophyceae</taxon>
        <taxon>Coleofasciculales</taxon>
        <taxon>Coleofasciculaceae</taxon>
        <taxon>Coleofasciculus</taxon>
    </lineage>
</organism>
<dbReference type="NCBIfam" id="TIGR02397">
    <property type="entry name" value="dnaX_nterm"/>
    <property type="match status" value="1"/>
</dbReference>
<feature type="region of interest" description="Disordered" evidence="13">
    <location>
        <begin position="640"/>
        <end position="700"/>
    </location>
</feature>
<keyword evidence="2 12" id="KW-0808">Transferase</keyword>
<proteinExistence type="inferred from homology"/>
<dbReference type="Pfam" id="PF12169">
    <property type="entry name" value="DNA_pol3_gamma3"/>
    <property type="match status" value="1"/>
</dbReference>
<evidence type="ECO:0000259" key="14">
    <source>
        <dbReference type="SMART" id="SM00382"/>
    </source>
</evidence>
<feature type="region of interest" description="Disordered" evidence="13">
    <location>
        <begin position="530"/>
        <end position="605"/>
    </location>
</feature>
<dbReference type="SMART" id="SM00382">
    <property type="entry name" value="AAA"/>
    <property type="match status" value="1"/>
</dbReference>
<evidence type="ECO:0000313" key="16">
    <source>
        <dbReference type="Proteomes" id="UP000003835"/>
    </source>
</evidence>
<evidence type="ECO:0000256" key="11">
    <source>
        <dbReference type="ARBA" id="ARBA00049244"/>
    </source>
</evidence>
<evidence type="ECO:0000256" key="4">
    <source>
        <dbReference type="ARBA" id="ARBA00022705"/>
    </source>
</evidence>
<feature type="compositionally biased region" description="Polar residues" evidence="13">
    <location>
        <begin position="640"/>
        <end position="665"/>
    </location>
</feature>
<dbReference type="GO" id="GO:0003887">
    <property type="term" value="F:DNA-directed DNA polymerase activity"/>
    <property type="evidence" value="ECO:0007669"/>
    <property type="project" value="UniProtKB-KW"/>
</dbReference>
<dbReference type="STRING" id="118168.MC7420_4373"/>
<gene>
    <name evidence="12" type="primary">dnaX</name>
    <name evidence="15" type="ORF">MC7420_4373</name>
</gene>
<dbReference type="NCBIfam" id="NF004046">
    <property type="entry name" value="PRK05563.1"/>
    <property type="match status" value="1"/>
</dbReference>
<dbReference type="GO" id="GO:0003677">
    <property type="term" value="F:DNA binding"/>
    <property type="evidence" value="ECO:0007669"/>
    <property type="project" value="InterPro"/>
</dbReference>
<dbReference type="RefSeq" id="WP_006103570.1">
    <property type="nucleotide sequence ID" value="NZ_DS989859.1"/>
</dbReference>
<dbReference type="Pfam" id="PF22608">
    <property type="entry name" value="DNAX_ATPase_lid"/>
    <property type="match status" value="1"/>
</dbReference>
<dbReference type="GO" id="GO:0009360">
    <property type="term" value="C:DNA polymerase III complex"/>
    <property type="evidence" value="ECO:0007669"/>
    <property type="project" value="InterPro"/>
</dbReference>
<feature type="compositionally biased region" description="Pro residues" evidence="13">
    <location>
        <begin position="395"/>
        <end position="410"/>
    </location>
</feature>
<comment type="function">
    <text evidence="12">DNA polymerase III is a complex, multichain enzyme responsible for most of the replicative synthesis in bacteria. This DNA polymerase also exhibits 3' to 5' exonuclease activity.</text>
</comment>
<dbReference type="AlphaFoldDB" id="B4VY85"/>
<dbReference type="InterPro" id="IPR003593">
    <property type="entry name" value="AAA+_ATPase"/>
</dbReference>
<sequence>MSYEPLHHKYRPQTFADLVGQEAIAQTLTNAIRQEKVAPAYLFCGPRGTGKTSSARILAKSLNCLTTDKPTPQPCGTCDVCRTIAQGTALDITEIDAASNTGVDNIREIIERAQFAPVQCRYKVYVVDECHMLSSAAFNALLKTLEEPPKHVVFVLATTDPQRVLPTIISRCQRFDFRRIPLAAMVKHLQYIATKESINITTEAITLVAQVAQGGLRDAESLLDQLSLLAGEITVECIWDLVGAVPERDLLALSQAITDNHAQAVLDCCRNLMDRGREPLVVLQNLAGFYRDLLIAKTAPSRQDLVAVTPPTWKQLGELAQSMDTTDILQGQQHLKSSEVQVKNTTQPRLWLEVTLLGLLPDALRVESASNQTRSQQVSQPRKTQPPEPQRRSQPPSPPPAAAPQAPTPQPTASTPETQSPPPVPSSPSSVPPAHQETVPAVPVAEQSADHEQIWQNILDNLGQNSVKALLGQHCNLFSFDGTVAQIGITSKPLLKLAQDKLPNIQAAFQRVYQKDIKVMFKVLGTTSAKPAATNREPVTPSPSKSPSPVEEEDDQDHRKTQRTVIPQPERQIVQPTETLSNQAQETRSVSLPQSSISEPIDTGDWDEEKIKDAVTALEKFFGGNVINLEDELNLPALETSSSAEETKPTISSLQSQSFNETDSITIQNQQTPETTTNNSVPPLQRSDTLEYDENGDIAF</sequence>
<keyword evidence="3 12" id="KW-0548">Nucleotidyltransferase</keyword>
<feature type="compositionally biased region" description="Polar residues" evidence="13">
    <location>
        <begin position="368"/>
        <end position="383"/>
    </location>
</feature>
<dbReference type="InterPro" id="IPR012763">
    <property type="entry name" value="DNA_pol_III_sug/sutau_N"/>
</dbReference>
<feature type="region of interest" description="Disordered" evidence="13">
    <location>
        <begin position="367"/>
        <end position="448"/>
    </location>
</feature>
<protein>
    <recommendedName>
        <fullName evidence="12">DNA polymerase III subunit gamma/tau</fullName>
        <ecNumber evidence="12">2.7.7.7</ecNumber>
    </recommendedName>
</protein>
<keyword evidence="4 12" id="KW-0235">DNA replication</keyword>
<evidence type="ECO:0000256" key="13">
    <source>
        <dbReference type="SAM" id="MobiDB-lite"/>
    </source>
</evidence>
<evidence type="ECO:0000313" key="15">
    <source>
        <dbReference type="EMBL" id="EDX73126.1"/>
    </source>
</evidence>
<dbReference type="Gene3D" id="1.10.8.60">
    <property type="match status" value="1"/>
</dbReference>
<keyword evidence="7" id="KW-0862">Zinc</keyword>
<evidence type="ECO:0000256" key="12">
    <source>
        <dbReference type="RuleBase" id="RU364063"/>
    </source>
</evidence>
<keyword evidence="5" id="KW-0479">Metal-binding</keyword>
<feature type="compositionally biased region" description="Acidic residues" evidence="13">
    <location>
        <begin position="690"/>
        <end position="700"/>
    </location>
</feature>
<dbReference type="Proteomes" id="UP000003835">
    <property type="component" value="Unassembled WGS sequence"/>
</dbReference>
<evidence type="ECO:0000256" key="9">
    <source>
        <dbReference type="ARBA" id="ARBA00022932"/>
    </source>
</evidence>
<comment type="catalytic activity">
    <reaction evidence="11 12">
        <text>DNA(n) + a 2'-deoxyribonucleoside 5'-triphosphate = DNA(n+1) + diphosphate</text>
        <dbReference type="Rhea" id="RHEA:22508"/>
        <dbReference type="Rhea" id="RHEA-COMP:17339"/>
        <dbReference type="Rhea" id="RHEA-COMP:17340"/>
        <dbReference type="ChEBI" id="CHEBI:33019"/>
        <dbReference type="ChEBI" id="CHEBI:61560"/>
        <dbReference type="ChEBI" id="CHEBI:173112"/>
        <dbReference type="EC" id="2.7.7.7"/>
    </reaction>
</comment>
<dbReference type="PANTHER" id="PTHR11669">
    <property type="entry name" value="REPLICATION FACTOR C / DNA POLYMERASE III GAMMA-TAU SUBUNIT"/>
    <property type="match status" value="1"/>
</dbReference>